<sequence length="60" mass="6682">MQWGETHRRAPVSTIAKKPGNRNNKPKILRESVARNEGDDICAVGVNLTSRPQHKCQSSL</sequence>
<evidence type="ECO:0000313" key="2">
    <source>
        <dbReference type="EMBL" id="AFZ09405.1"/>
    </source>
</evidence>
<reference evidence="2 3" key="1">
    <citation type="submission" date="2012-05" db="EMBL/GenBank/DDBJ databases">
        <title>Finished chromosome of genome of Oscillatoria sp. PCC 7112.</title>
        <authorList>
            <consortium name="US DOE Joint Genome Institute"/>
            <person name="Gugger M."/>
            <person name="Coursin T."/>
            <person name="Rippka R."/>
            <person name="Tandeau De Marsac N."/>
            <person name="Huntemann M."/>
            <person name="Wei C.-L."/>
            <person name="Han J."/>
            <person name="Detter J.C."/>
            <person name="Han C."/>
            <person name="Tapia R."/>
            <person name="Davenport K."/>
            <person name="Daligault H."/>
            <person name="Erkkila T."/>
            <person name="Gu W."/>
            <person name="Munk A.C.C."/>
            <person name="Teshima H."/>
            <person name="Xu Y."/>
            <person name="Chain P."/>
            <person name="Chen A."/>
            <person name="Krypides N."/>
            <person name="Mavromatis K."/>
            <person name="Markowitz V."/>
            <person name="Szeto E."/>
            <person name="Ivanova N."/>
            <person name="Mikhailova N."/>
            <person name="Ovchinnikova G."/>
            <person name="Pagani I."/>
            <person name="Pati A."/>
            <person name="Goodwin L."/>
            <person name="Peters L."/>
            <person name="Pitluck S."/>
            <person name="Woyke T."/>
            <person name="Kerfeld C."/>
        </authorList>
    </citation>
    <scope>NUCLEOTIDE SEQUENCE [LARGE SCALE GENOMIC DNA]</scope>
    <source>
        <strain evidence="2 3">PCC 7112</strain>
    </source>
</reference>
<dbReference type="EMBL" id="CP003614">
    <property type="protein sequence ID" value="AFZ09405.1"/>
    <property type="molecule type" value="Genomic_DNA"/>
</dbReference>
<proteinExistence type="predicted"/>
<dbReference type="HOGENOM" id="CLU_2937167_0_0_3"/>
<keyword evidence="3" id="KW-1185">Reference proteome</keyword>
<accession>K9VQA2</accession>
<dbReference type="Proteomes" id="UP000010478">
    <property type="component" value="Chromosome"/>
</dbReference>
<feature type="region of interest" description="Disordered" evidence="1">
    <location>
        <begin position="1"/>
        <end position="32"/>
    </location>
</feature>
<dbReference type="AlphaFoldDB" id="K9VQA2"/>
<gene>
    <name evidence="2" type="ORF">Osc7112_5147</name>
</gene>
<dbReference type="KEGG" id="oni:Osc7112_5147"/>
<name>K9VQA2_9CYAN</name>
<evidence type="ECO:0000256" key="1">
    <source>
        <dbReference type="SAM" id="MobiDB-lite"/>
    </source>
</evidence>
<protein>
    <submittedName>
        <fullName evidence="2">Uncharacterized protein</fullName>
    </submittedName>
</protein>
<evidence type="ECO:0000313" key="3">
    <source>
        <dbReference type="Proteomes" id="UP000010478"/>
    </source>
</evidence>
<organism evidence="2 3">
    <name type="scientific">Phormidium nigroviride PCC 7112</name>
    <dbReference type="NCBI Taxonomy" id="179408"/>
    <lineage>
        <taxon>Bacteria</taxon>
        <taxon>Bacillati</taxon>
        <taxon>Cyanobacteriota</taxon>
        <taxon>Cyanophyceae</taxon>
        <taxon>Oscillatoriophycideae</taxon>
        <taxon>Oscillatoriales</taxon>
        <taxon>Oscillatoriaceae</taxon>
        <taxon>Phormidium</taxon>
    </lineage>
</organism>